<reference evidence="3" key="1">
    <citation type="journal article" date="2019" name="Nat. Commun.">
        <title>The genome of broomcorn millet.</title>
        <authorList>
            <person name="Zou C."/>
            <person name="Miki D."/>
            <person name="Li D."/>
            <person name="Tang Q."/>
            <person name="Xiao L."/>
            <person name="Rajput S."/>
            <person name="Deng P."/>
            <person name="Jia W."/>
            <person name="Huang R."/>
            <person name="Zhang M."/>
            <person name="Sun Y."/>
            <person name="Hu J."/>
            <person name="Fu X."/>
            <person name="Schnable P.S."/>
            <person name="Li F."/>
            <person name="Zhang H."/>
            <person name="Feng B."/>
            <person name="Zhu X."/>
            <person name="Liu R."/>
            <person name="Schnable J.C."/>
            <person name="Zhu J.-K."/>
            <person name="Zhang H."/>
        </authorList>
    </citation>
    <scope>NUCLEOTIDE SEQUENCE [LARGE SCALE GENOMIC DNA]</scope>
</reference>
<feature type="compositionally biased region" description="Basic and acidic residues" evidence="1">
    <location>
        <begin position="204"/>
        <end position="217"/>
    </location>
</feature>
<evidence type="ECO:0000313" key="3">
    <source>
        <dbReference type="Proteomes" id="UP000275267"/>
    </source>
</evidence>
<proteinExistence type="predicted"/>
<evidence type="ECO:0000256" key="1">
    <source>
        <dbReference type="SAM" id="MobiDB-lite"/>
    </source>
</evidence>
<evidence type="ECO:0000313" key="2">
    <source>
        <dbReference type="EMBL" id="RLN09852.1"/>
    </source>
</evidence>
<sequence>MASALPSPCRRAARVPRPRRAAPVPRARLPYFAPPLFRARASLLRAREAAPPRRRAVLVPHARCAPCCRRPARSASAPPPPLGVTAGPGCRMPPAGGRPMWQARSTVAGVVGRGKGAPTRTLASAAPACARASRARYGGAGVEHGRPAVGTGAGPCGGTEKLQGSEVEEDLVQELLREKQQRAQGRSSRAHRRRTAAASMAEQPWKRREGMRGRKRR</sequence>
<feature type="compositionally biased region" description="Basic residues" evidence="1">
    <location>
        <begin position="11"/>
        <end position="20"/>
    </location>
</feature>
<dbReference type="Proteomes" id="UP000275267">
    <property type="component" value="Unassembled WGS sequence"/>
</dbReference>
<feature type="region of interest" description="Disordered" evidence="1">
    <location>
        <begin position="178"/>
        <end position="217"/>
    </location>
</feature>
<comment type="caution">
    <text evidence="2">The sequence shown here is derived from an EMBL/GenBank/DDBJ whole genome shotgun (WGS) entry which is preliminary data.</text>
</comment>
<name>A0A3L6RVN6_PANMI</name>
<organism evidence="2 3">
    <name type="scientific">Panicum miliaceum</name>
    <name type="common">Proso millet</name>
    <name type="synonym">Broomcorn millet</name>
    <dbReference type="NCBI Taxonomy" id="4540"/>
    <lineage>
        <taxon>Eukaryota</taxon>
        <taxon>Viridiplantae</taxon>
        <taxon>Streptophyta</taxon>
        <taxon>Embryophyta</taxon>
        <taxon>Tracheophyta</taxon>
        <taxon>Spermatophyta</taxon>
        <taxon>Magnoliopsida</taxon>
        <taxon>Liliopsida</taxon>
        <taxon>Poales</taxon>
        <taxon>Poaceae</taxon>
        <taxon>PACMAD clade</taxon>
        <taxon>Panicoideae</taxon>
        <taxon>Panicodae</taxon>
        <taxon>Paniceae</taxon>
        <taxon>Panicinae</taxon>
        <taxon>Panicum</taxon>
        <taxon>Panicum sect. Panicum</taxon>
    </lineage>
</organism>
<accession>A0A3L6RVN6</accession>
<feature type="region of interest" description="Disordered" evidence="1">
    <location>
        <begin position="138"/>
        <end position="166"/>
    </location>
</feature>
<feature type="region of interest" description="Disordered" evidence="1">
    <location>
        <begin position="1"/>
        <end position="21"/>
    </location>
</feature>
<dbReference type="AlphaFoldDB" id="A0A3L6RVN6"/>
<keyword evidence="3" id="KW-1185">Reference proteome</keyword>
<dbReference type="EMBL" id="PQIB02000007">
    <property type="protein sequence ID" value="RLN09852.1"/>
    <property type="molecule type" value="Genomic_DNA"/>
</dbReference>
<gene>
    <name evidence="2" type="ORF">C2845_PM11G05030</name>
</gene>
<protein>
    <submittedName>
        <fullName evidence="2">Uncharacterized protein</fullName>
    </submittedName>
</protein>